<feature type="domain" description="Myb/SANT-like" evidence="1">
    <location>
        <begin position="15"/>
        <end position="109"/>
    </location>
</feature>
<comment type="caution">
    <text evidence="2">The sequence shown here is derived from an EMBL/GenBank/DDBJ whole genome shotgun (WGS) entry which is preliminary data.</text>
</comment>
<dbReference type="PANTHER" id="PTHR46929">
    <property type="entry name" value="EXPRESSED PROTEIN"/>
    <property type="match status" value="1"/>
</dbReference>
<evidence type="ECO:0000313" key="3">
    <source>
        <dbReference type="Proteomes" id="UP001152523"/>
    </source>
</evidence>
<keyword evidence="3" id="KW-1185">Reference proteome</keyword>
<gene>
    <name evidence="2" type="ORF">CEPIT_LOCUS25125</name>
</gene>
<sequence length="226" mass="26330">MHHNARVDDMFAMVTWTENEEKFLIQMLLDFQKKKMLLSGVAYDKNVLQEIASLLVKAFQKPFCYRKILKKCDSLKATYNLWHTVNYWPGVTFNVRENTFEANASTWDAIIQEHPHAKKFRDAPEPKWFELYGIFDPMRVAAEEKKFNDSCYFKETPRPEEEEDEDEGAYVRDEQSFVAPPEYLVPLPGSSKYAGKSEMEIWQAQFDEELGIEVSAMSSVGSSIWP</sequence>
<dbReference type="Pfam" id="PF12776">
    <property type="entry name" value="Myb_DNA-bind_3"/>
    <property type="match status" value="1"/>
</dbReference>
<proteinExistence type="predicted"/>
<protein>
    <recommendedName>
        <fullName evidence="1">Myb/SANT-like domain-containing protein</fullName>
    </recommendedName>
</protein>
<reference evidence="2" key="1">
    <citation type="submission" date="2022-07" db="EMBL/GenBank/DDBJ databases">
        <authorList>
            <person name="Macas J."/>
            <person name="Novak P."/>
            <person name="Neumann P."/>
        </authorList>
    </citation>
    <scope>NUCLEOTIDE SEQUENCE</scope>
</reference>
<evidence type="ECO:0000313" key="2">
    <source>
        <dbReference type="EMBL" id="CAH9123321.1"/>
    </source>
</evidence>
<name>A0AAV0EGN0_9ASTE</name>
<evidence type="ECO:0000259" key="1">
    <source>
        <dbReference type="Pfam" id="PF12776"/>
    </source>
</evidence>
<organism evidence="2 3">
    <name type="scientific">Cuscuta epithymum</name>
    <dbReference type="NCBI Taxonomy" id="186058"/>
    <lineage>
        <taxon>Eukaryota</taxon>
        <taxon>Viridiplantae</taxon>
        <taxon>Streptophyta</taxon>
        <taxon>Embryophyta</taxon>
        <taxon>Tracheophyta</taxon>
        <taxon>Spermatophyta</taxon>
        <taxon>Magnoliopsida</taxon>
        <taxon>eudicotyledons</taxon>
        <taxon>Gunneridae</taxon>
        <taxon>Pentapetalae</taxon>
        <taxon>asterids</taxon>
        <taxon>lamiids</taxon>
        <taxon>Solanales</taxon>
        <taxon>Convolvulaceae</taxon>
        <taxon>Cuscuteae</taxon>
        <taxon>Cuscuta</taxon>
        <taxon>Cuscuta subgen. Cuscuta</taxon>
    </lineage>
</organism>
<dbReference type="Proteomes" id="UP001152523">
    <property type="component" value="Unassembled WGS sequence"/>
</dbReference>
<dbReference type="InterPro" id="IPR024752">
    <property type="entry name" value="Myb/SANT-like_dom"/>
</dbReference>
<dbReference type="PANTHER" id="PTHR46929:SF3">
    <property type="entry name" value="MYB_SANT-LIKE DOMAIN-CONTAINING PROTEIN"/>
    <property type="match status" value="1"/>
</dbReference>
<dbReference type="EMBL" id="CAMAPF010000930">
    <property type="protein sequence ID" value="CAH9123321.1"/>
    <property type="molecule type" value="Genomic_DNA"/>
</dbReference>
<accession>A0AAV0EGN0</accession>
<dbReference type="AlphaFoldDB" id="A0AAV0EGN0"/>